<dbReference type="GO" id="GO:0003677">
    <property type="term" value="F:DNA binding"/>
    <property type="evidence" value="ECO:0007669"/>
    <property type="project" value="UniProtKB-UniRule"/>
</dbReference>
<dbReference type="InterPro" id="IPR036271">
    <property type="entry name" value="Tet_transcr_reg_TetR-rel_C_sf"/>
</dbReference>
<evidence type="ECO:0000259" key="3">
    <source>
        <dbReference type="PROSITE" id="PS50977"/>
    </source>
</evidence>
<evidence type="ECO:0000256" key="1">
    <source>
        <dbReference type="ARBA" id="ARBA00023125"/>
    </source>
</evidence>
<dbReference type="SUPFAM" id="SSF48498">
    <property type="entry name" value="Tetracyclin repressor-like, C-terminal domain"/>
    <property type="match status" value="1"/>
</dbReference>
<reference evidence="4 5" key="1">
    <citation type="submission" date="2018-06" db="EMBL/GenBank/DDBJ databases">
        <authorList>
            <consortium name="Pathogen Informatics"/>
            <person name="Doyle S."/>
        </authorList>
    </citation>
    <scope>NUCLEOTIDE SEQUENCE [LARGE SCALE GENOMIC DNA]</scope>
    <source>
        <strain evidence="4 5">NCTC10821</strain>
    </source>
</reference>
<dbReference type="InterPro" id="IPR009057">
    <property type="entry name" value="Homeodomain-like_sf"/>
</dbReference>
<keyword evidence="1 2" id="KW-0238">DNA-binding</keyword>
<dbReference type="PROSITE" id="PS50977">
    <property type="entry name" value="HTH_TETR_2"/>
    <property type="match status" value="1"/>
</dbReference>
<dbReference type="InterPro" id="IPR001647">
    <property type="entry name" value="HTH_TetR"/>
</dbReference>
<dbReference type="Gene3D" id="1.10.357.10">
    <property type="entry name" value="Tetracycline Repressor, domain 2"/>
    <property type="match status" value="1"/>
</dbReference>
<dbReference type="InterPro" id="IPR041678">
    <property type="entry name" value="TetR_C_16"/>
</dbReference>
<feature type="DNA-binding region" description="H-T-H motif" evidence="2">
    <location>
        <begin position="11"/>
        <end position="30"/>
    </location>
</feature>
<proteinExistence type="predicted"/>
<accession>A0A378TR91</accession>
<dbReference type="Pfam" id="PF00440">
    <property type="entry name" value="TetR_N"/>
    <property type="match status" value="1"/>
</dbReference>
<dbReference type="EMBL" id="UGQT01000001">
    <property type="protein sequence ID" value="STZ62285.1"/>
    <property type="molecule type" value="Genomic_DNA"/>
</dbReference>
<feature type="domain" description="HTH tetR-type" evidence="3">
    <location>
        <begin position="1"/>
        <end position="48"/>
    </location>
</feature>
<dbReference type="Pfam" id="PF17920">
    <property type="entry name" value="TetR_C_16"/>
    <property type="match status" value="1"/>
</dbReference>
<name>A0A378TR91_9MYCO</name>
<dbReference type="SUPFAM" id="SSF46689">
    <property type="entry name" value="Homeodomain-like"/>
    <property type="match status" value="1"/>
</dbReference>
<protein>
    <submittedName>
        <fullName evidence="4">TetR family transcriptional regulator</fullName>
    </submittedName>
</protein>
<evidence type="ECO:0000313" key="4">
    <source>
        <dbReference type="EMBL" id="STZ62285.1"/>
    </source>
</evidence>
<sequence>MFARNGIGNTSIRAIAADAGVDSALVHHYFGTKEKLFTAAINISFDPAQILVPLATVPVAELGRTLPSLILPLWDSEVGAGMVATLRSAITGDDLTMFRSFLRDVVVHHLAARVDEPAGTGVLRAEFAATQVLGVVMARHILRLEPMASLPVEQIVDTIAPTLQRYFTGALPGY</sequence>
<dbReference type="AlphaFoldDB" id="A0A378TR91"/>
<keyword evidence="5" id="KW-1185">Reference proteome</keyword>
<dbReference type="Proteomes" id="UP000254978">
    <property type="component" value="Unassembled WGS sequence"/>
</dbReference>
<gene>
    <name evidence="4" type="ORF">NCTC10821_05850</name>
</gene>
<evidence type="ECO:0000256" key="2">
    <source>
        <dbReference type="PROSITE-ProRule" id="PRU00335"/>
    </source>
</evidence>
<organism evidence="4 5">
    <name type="scientific">Mycolicibacterium tokaiense</name>
    <dbReference type="NCBI Taxonomy" id="39695"/>
    <lineage>
        <taxon>Bacteria</taxon>
        <taxon>Bacillati</taxon>
        <taxon>Actinomycetota</taxon>
        <taxon>Actinomycetes</taxon>
        <taxon>Mycobacteriales</taxon>
        <taxon>Mycobacteriaceae</taxon>
        <taxon>Mycolicibacterium</taxon>
    </lineage>
</organism>
<evidence type="ECO:0000313" key="5">
    <source>
        <dbReference type="Proteomes" id="UP000254978"/>
    </source>
</evidence>
<dbReference type="Gene3D" id="1.10.10.60">
    <property type="entry name" value="Homeodomain-like"/>
    <property type="match status" value="1"/>
</dbReference>